<name>Q47CL4_DECAR</name>
<dbReference type="eggNOG" id="ENOG502ZE4E">
    <property type="taxonomic scope" value="Bacteria"/>
</dbReference>
<reference evidence="1" key="1">
    <citation type="submission" date="2005-08" db="EMBL/GenBank/DDBJ databases">
        <title>Complete sequence of Dechloromonas aromatica RCB.</title>
        <authorList>
            <person name="Salinero K.K."/>
            <person name="Copeland A."/>
            <person name="Lucas S."/>
            <person name="Lapidus A."/>
            <person name="Barry K."/>
            <person name="Detter J.C."/>
            <person name="Glavina T."/>
            <person name="Hammon N."/>
            <person name="Israni S."/>
            <person name="Pitluck S."/>
            <person name="Di Bartolo G."/>
            <person name="Trong S."/>
            <person name="Schmutz J."/>
            <person name="Larimer F."/>
            <person name="Land M."/>
            <person name="Ivanova N."/>
            <person name="Richardson P."/>
        </authorList>
    </citation>
    <scope>NUCLEOTIDE SEQUENCE</scope>
    <source>
        <strain evidence="1">RCB</strain>
    </source>
</reference>
<protein>
    <submittedName>
        <fullName evidence="1">Uncharacterized protein</fullName>
    </submittedName>
</protein>
<proteinExistence type="predicted"/>
<sequence length="102" mass="11472">MLVEVRLMRCRGRRLSWRDIDHGKVYRGELRTVCAVGGGDRPTAAKLLRLDGLAGNLIPDLHEPALTGFGTEVFNLRGIERLELDDGVYGVVQEWRCTPVIR</sequence>
<dbReference type="HOGENOM" id="CLU_2272746_0_0_4"/>
<evidence type="ECO:0000313" key="1">
    <source>
        <dbReference type="EMBL" id="AAZ47417.1"/>
    </source>
</evidence>
<dbReference type="AlphaFoldDB" id="Q47CL4"/>
<gene>
    <name evidence="1" type="ordered locus">Daro_2687</name>
</gene>
<organism evidence="1">
    <name type="scientific">Dechloromonas aromatica (strain RCB)</name>
    <dbReference type="NCBI Taxonomy" id="159087"/>
    <lineage>
        <taxon>Bacteria</taxon>
        <taxon>Pseudomonadati</taxon>
        <taxon>Pseudomonadota</taxon>
        <taxon>Betaproteobacteria</taxon>
        <taxon>Rhodocyclales</taxon>
        <taxon>Azonexaceae</taxon>
        <taxon>Dechloromonas</taxon>
    </lineage>
</organism>
<dbReference type="EMBL" id="CP000089">
    <property type="protein sequence ID" value="AAZ47417.1"/>
    <property type="molecule type" value="Genomic_DNA"/>
</dbReference>
<accession>Q47CL4</accession>
<dbReference type="KEGG" id="dar:Daro_2687"/>